<dbReference type="Proteomes" id="UP000030104">
    <property type="component" value="Unassembled WGS sequence"/>
</dbReference>
<sequence length="95" mass="10423">MAGWITCTTVSSFRAGESGVRRRTDLCATFWLVGKEPGAGPQVQGTWLALVCVCDCEGGWGYMGMGFIICIVITWWDLMFKGQVELGAGLRQRVE</sequence>
<accession>A0A0A2LD86</accession>
<dbReference type="HOGENOM" id="CLU_2373448_0_0_1"/>
<proteinExistence type="predicted"/>
<dbReference type="AlphaFoldDB" id="A0A0A2LD86"/>
<organism evidence="2 3">
    <name type="scientific">Penicillium italicum</name>
    <name type="common">Blue mold</name>
    <dbReference type="NCBI Taxonomy" id="40296"/>
    <lineage>
        <taxon>Eukaryota</taxon>
        <taxon>Fungi</taxon>
        <taxon>Dikarya</taxon>
        <taxon>Ascomycota</taxon>
        <taxon>Pezizomycotina</taxon>
        <taxon>Eurotiomycetes</taxon>
        <taxon>Eurotiomycetidae</taxon>
        <taxon>Eurotiales</taxon>
        <taxon>Aspergillaceae</taxon>
        <taxon>Penicillium</taxon>
    </lineage>
</organism>
<keyword evidence="1" id="KW-1133">Transmembrane helix</keyword>
<keyword evidence="1" id="KW-0472">Membrane</keyword>
<comment type="caution">
    <text evidence="2">The sequence shown here is derived from an EMBL/GenBank/DDBJ whole genome shotgun (WGS) entry which is preliminary data.</text>
</comment>
<keyword evidence="1" id="KW-0812">Transmembrane</keyword>
<feature type="transmembrane region" description="Helical" evidence="1">
    <location>
        <begin position="60"/>
        <end position="78"/>
    </location>
</feature>
<name>A0A0A2LD86_PENIT</name>
<protein>
    <submittedName>
        <fullName evidence="2">Uncharacterized protein</fullName>
    </submittedName>
</protein>
<gene>
    <name evidence="2" type="ORF">PITC_023900</name>
</gene>
<evidence type="ECO:0000313" key="3">
    <source>
        <dbReference type="Proteomes" id="UP000030104"/>
    </source>
</evidence>
<evidence type="ECO:0000256" key="1">
    <source>
        <dbReference type="SAM" id="Phobius"/>
    </source>
</evidence>
<reference evidence="2 3" key="1">
    <citation type="journal article" date="2015" name="Mol. Plant Microbe Interact.">
        <title>Genome, transcriptome, and functional analyses of Penicillium expansum provide new insights into secondary metabolism and pathogenicity.</title>
        <authorList>
            <person name="Ballester A.R."/>
            <person name="Marcet-Houben M."/>
            <person name="Levin E."/>
            <person name="Sela N."/>
            <person name="Selma-Lazaro C."/>
            <person name="Carmona L."/>
            <person name="Wisniewski M."/>
            <person name="Droby S."/>
            <person name="Gonzalez-Candelas L."/>
            <person name="Gabaldon T."/>
        </authorList>
    </citation>
    <scope>NUCLEOTIDE SEQUENCE [LARGE SCALE GENOMIC DNA]</scope>
    <source>
        <strain evidence="2 3">PHI-1</strain>
    </source>
</reference>
<keyword evidence="3" id="KW-1185">Reference proteome</keyword>
<dbReference type="EMBL" id="JQGA01000215">
    <property type="protein sequence ID" value="KGO77148.1"/>
    <property type="molecule type" value="Genomic_DNA"/>
</dbReference>
<evidence type="ECO:0000313" key="2">
    <source>
        <dbReference type="EMBL" id="KGO77148.1"/>
    </source>
</evidence>